<reference evidence="3 4" key="1">
    <citation type="journal article" date="2019" name="Environ. Microbiol.">
        <title>At the nexus of three kingdoms: the genome of the mycorrhizal fungus Gigaspora margarita provides insights into plant, endobacterial and fungal interactions.</title>
        <authorList>
            <person name="Venice F."/>
            <person name="Ghignone S."/>
            <person name="Salvioli di Fossalunga A."/>
            <person name="Amselem J."/>
            <person name="Novero M."/>
            <person name="Xianan X."/>
            <person name="Sedzielewska Toro K."/>
            <person name="Morin E."/>
            <person name="Lipzen A."/>
            <person name="Grigoriev I.V."/>
            <person name="Henrissat B."/>
            <person name="Martin F.M."/>
            <person name="Bonfante P."/>
        </authorList>
    </citation>
    <scope>NUCLEOTIDE SEQUENCE [LARGE SCALE GENOMIC DNA]</scope>
    <source>
        <strain evidence="3 4">BEG34</strain>
    </source>
</reference>
<feature type="coiled-coil region" evidence="1">
    <location>
        <begin position="278"/>
        <end position="305"/>
    </location>
</feature>
<organism evidence="3 4">
    <name type="scientific">Gigaspora margarita</name>
    <dbReference type="NCBI Taxonomy" id="4874"/>
    <lineage>
        <taxon>Eukaryota</taxon>
        <taxon>Fungi</taxon>
        <taxon>Fungi incertae sedis</taxon>
        <taxon>Mucoromycota</taxon>
        <taxon>Glomeromycotina</taxon>
        <taxon>Glomeromycetes</taxon>
        <taxon>Diversisporales</taxon>
        <taxon>Gigasporaceae</taxon>
        <taxon>Gigaspora</taxon>
    </lineage>
</organism>
<accession>A0A8H3X6S4</accession>
<proteinExistence type="predicted"/>
<keyword evidence="1" id="KW-0175">Coiled coil</keyword>
<sequence length="326" mass="38067">MYKTPEQWLKELNVQANPSEIARFMDAQKWLDQKHPNKQKVEEIIHDNCVEKFLIGKLVIRDFPKLKKASFINSGDLLKIEIINCPQLDDFECMGSPIKEIDFGESNKLERIYIPDNLLETIKIPANPVGLVKLYVHNNRLSSQILQILAPFVKTMPIGMPFKYYEYSAKDKEKLKSILSKQVSQTTEISSSSTSNQSQPRTETPKKSLAQLQAEHIFYKNFFDNYLQNKRSELTDLKNRMNEEGNRQLDAYLQLKQQEDRNKNREKRLQKDLLKKLTNEELQKISDISQEISDLEKKVKDLEMSVQTEAMTESFQISSWLQGLFK</sequence>
<evidence type="ECO:0000313" key="4">
    <source>
        <dbReference type="Proteomes" id="UP000439903"/>
    </source>
</evidence>
<keyword evidence="4" id="KW-1185">Reference proteome</keyword>
<dbReference type="InterPro" id="IPR032675">
    <property type="entry name" value="LRR_dom_sf"/>
</dbReference>
<dbReference type="AlphaFoldDB" id="A0A8H3X6S4"/>
<dbReference type="SUPFAM" id="SSF52058">
    <property type="entry name" value="L domain-like"/>
    <property type="match status" value="1"/>
</dbReference>
<dbReference type="EMBL" id="WTPW01001671">
    <property type="protein sequence ID" value="KAF0421488.1"/>
    <property type="molecule type" value="Genomic_DNA"/>
</dbReference>
<dbReference type="Proteomes" id="UP000439903">
    <property type="component" value="Unassembled WGS sequence"/>
</dbReference>
<evidence type="ECO:0000256" key="2">
    <source>
        <dbReference type="SAM" id="MobiDB-lite"/>
    </source>
</evidence>
<feature type="compositionally biased region" description="Low complexity" evidence="2">
    <location>
        <begin position="186"/>
        <end position="202"/>
    </location>
</feature>
<name>A0A8H3X6S4_GIGMA</name>
<evidence type="ECO:0000256" key="1">
    <source>
        <dbReference type="SAM" id="Coils"/>
    </source>
</evidence>
<gene>
    <name evidence="3" type="ORF">F8M41_006760</name>
</gene>
<feature type="region of interest" description="Disordered" evidence="2">
    <location>
        <begin position="186"/>
        <end position="207"/>
    </location>
</feature>
<dbReference type="OrthoDB" id="2449296at2759"/>
<dbReference type="Gene3D" id="3.80.10.10">
    <property type="entry name" value="Ribonuclease Inhibitor"/>
    <property type="match status" value="1"/>
</dbReference>
<comment type="caution">
    <text evidence="3">The sequence shown here is derived from an EMBL/GenBank/DDBJ whole genome shotgun (WGS) entry which is preliminary data.</text>
</comment>
<evidence type="ECO:0000313" key="3">
    <source>
        <dbReference type="EMBL" id="KAF0421488.1"/>
    </source>
</evidence>
<protein>
    <submittedName>
        <fullName evidence="3">Uncharacterized protein</fullName>
    </submittedName>
</protein>